<dbReference type="GO" id="GO:0008763">
    <property type="term" value="F:UDP-N-acetylmuramate-L-alanine ligase activity"/>
    <property type="evidence" value="ECO:0007669"/>
    <property type="project" value="UniProtKB-UniRule"/>
</dbReference>
<accession>A0A5C8UQA6</accession>
<comment type="catalytic activity">
    <reaction evidence="13 14">
        <text>UDP-N-acetyl-alpha-D-muramate + L-alanine + ATP = UDP-N-acetyl-alpha-D-muramoyl-L-alanine + ADP + phosphate + H(+)</text>
        <dbReference type="Rhea" id="RHEA:23372"/>
        <dbReference type="ChEBI" id="CHEBI:15378"/>
        <dbReference type="ChEBI" id="CHEBI:30616"/>
        <dbReference type="ChEBI" id="CHEBI:43474"/>
        <dbReference type="ChEBI" id="CHEBI:57972"/>
        <dbReference type="ChEBI" id="CHEBI:70757"/>
        <dbReference type="ChEBI" id="CHEBI:83898"/>
        <dbReference type="ChEBI" id="CHEBI:456216"/>
        <dbReference type="EC" id="6.3.2.8"/>
    </reaction>
</comment>
<evidence type="ECO:0000256" key="6">
    <source>
        <dbReference type="ARBA" id="ARBA00022618"/>
    </source>
</evidence>
<evidence type="ECO:0000256" key="11">
    <source>
        <dbReference type="ARBA" id="ARBA00023306"/>
    </source>
</evidence>
<dbReference type="Pfam" id="PF02875">
    <property type="entry name" value="Mur_ligase_C"/>
    <property type="match status" value="1"/>
</dbReference>
<evidence type="ECO:0000256" key="10">
    <source>
        <dbReference type="ARBA" id="ARBA00022984"/>
    </source>
</evidence>
<evidence type="ECO:0000259" key="17">
    <source>
        <dbReference type="Pfam" id="PF08245"/>
    </source>
</evidence>
<dbReference type="HAMAP" id="MF_00046">
    <property type="entry name" value="MurC"/>
    <property type="match status" value="1"/>
</dbReference>
<dbReference type="Proteomes" id="UP000321379">
    <property type="component" value="Unassembled WGS sequence"/>
</dbReference>
<dbReference type="Gene3D" id="3.40.1190.10">
    <property type="entry name" value="Mur-like, catalytic domain"/>
    <property type="match status" value="1"/>
</dbReference>
<dbReference type="GO" id="GO:0071555">
    <property type="term" value="P:cell wall organization"/>
    <property type="evidence" value="ECO:0007669"/>
    <property type="project" value="UniProtKB-KW"/>
</dbReference>
<keyword evidence="4 14" id="KW-0963">Cytoplasm</keyword>
<keyword evidence="7 14" id="KW-0547">Nucleotide-binding</keyword>
<feature type="domain" description="Mur ligase C-terminal" evidence="16">
    <location>
        <begin position="317"/>
        <end position="446"/>
    </location>
</feature>
<dbReference type="InterPro" id="IPR004101">
    <property type="entry name" value="Mur_ligase_C"/>
</dbReference>
<comment type="similarity">
    <text evidence="14">Belongs to the MurCDEF family.</text>
</comment>
<dbReference type="GO" id="GO:0008360">
    <property type="term" value="P:regulation of cell shape"/>
    <property type="evidence" value="ECO:0007669"/>
    <property type="project" value="UniProtKB-KW"/>
</dbReference>
<evidence type="ECO:0000313" key="18">
    <source>
        <dbReference type="EMBL" id="TXN30683.1"/>
    </source>
</evidence>
<comment type="caution">
    <text evidence="18">The sequence shown here is derived from an EMBL/GenBank/DDBJ whole genome shotgun (WGS) entry which is preliminary data.</text>
</comment>
<gene>
    <name evidence="14 18" type="primary">murC</name>
    <name evidence="18" type="ORF">FVP33_09230</name>
</gene>
<dbReference type="PANTHER" id="PTHR43445">
    <property type="entry name" value="UDP-N-ACETYLMURAMATE--L-ALANINE LIGASE-RELATED"/>
    <property type="match status" value="1"/>
</dbReference>
<dbReference type="InterPro" id="IPR005758">
    <property type="entry name" value="UDP-N-AcMur_Ala_ligase_MurC"/>
</dbReference>
<name>A0A5C8UQA6_9MICO</name>
<evidence type="ECO:0000256" key="12">
    <source>
        <dbReference type="ARBA" id="ARBA00023316"/>
    </source>
</evidence>
<dbReference type="InterPro" id="IPR010916">
    <property type="entry name" value="TonB_box_CS"/>
</dbReference>
<dbReference type="PANTHER" id="PTHR43445:SF3">
    <property type="entry name" value="UDP-N-ACETYLMURAMATE--L-ALANINE LIGASE"/>
    <property type="match status" value="1"/>
</dbReference>
<dbReference type="InterPro" id="IPR036565">
    <property type="entry name" value="Mur-like_cat_sf"/>
</dbReference>
<evidence type="ECO:0000256" key="5">
    <source>
        <dbReference type="ARBA" id="ARBA00022598"/>
    </source>
</evidence>
<dbReference type="Gene3D" id="3.90.190.20">
    <property type="entry name" value="Mur ligase, C-terminal domain"/>
    <property type="match status" value="1"/>
</dbReference>
<dbReference type="GO" id="GO:0009252">
    <property type="term" value="P:peptidoglycan biosynthetic process"/>
    <property type="evidence" value="ECO:0007669"/>
    <property type="project" value="UniProtKB-UniRule"/>
</dbReference>
<dbReference type="GO" id="GO:0005524">
    <property type="term" value="F:ATP binding"/>
    <property type="evidence" value="ECO:0007669"/>
    <property type="project" value="UniProtKB-UniRule"/>
</dbReference>
<feature type="domain" description="Mur ligase N-terminal catalytic" evidence="15">
    <location>
        <begin position="17"/>
        <end position="114"/>
    </location>
</feature>
<evidence type="ECO:0000259" key="15">
    <source>
        <dbReference type="Pfam" id="PF01225"/>
    </source>
</evidence>
<evidence type="ECO:0000256" key="4">
    <source>
        <dbReference type="ARBA" id="ARBA00022490"/>
    </source>
</evidence>
<organism evidence="18 19">
    <name type="scientific">Lacisediminihabitans profunda</name>
    <dbReference type="NCBI Taxonomy" id="2594790"/>
    <lineage>
        <taxon>Bacteria</taxon>
        <taxon>Bacillati</taxon>
        <taxon>Actinomycetota</taxon>
        <taxon>Actinomycetes</taxon>
        <taxon>Micrococcales</taxon>
        <taxon>Microbacteriaceae</taxon>
        <taxon>Lacisediminihabitans</taxon>
    </lineage>
</organism>
<sequence length="471" mass="49921">MIKSDFSQSVPDDLGRVHFVGIGGAGMSGIARLFHAAGLPVTGSDIRATETVEALRASGVAVAIGHAAENIRDADTLVVTGAIAEDNPEYLAARERGLPIVHRAQALAWLTRNHRVVAVAGAHGKTTSTAMIVTAMLALDADPSFVNGGVIRSLGVSAAPGAGEVFVVEADESDGSFLLYDTAISLITNVDPDHLDHYGSEEAFEEGFVTFARTATERVVISSDDPRAVSVTTRLGDRSVLTFGQHPAADIRLHSLDTAATVGFTLRYLGADYSTRLRVAGLHNAVNAAGAFGVLVSLGFEPQAALDAIALFDGTERRFELRGSVGGVSVYDDFAHHPTEIRAALSGARGVVGAGRLIPIFQPHLYTRTRDMAKEFAETFESLADHTIVVPIYGARQDPEPGVTGELITSRFTDPSSGRYFEDWQDAVDYAARIARPGDFVIPMGGGDIYQIIPQLLEALDKRATAGPADE</sequence>
<dbReference type="SUPFAM" id="SSF53244">
    <property type="entry name" value="MurD-like peptide ligases, peptide-binding domain"/>
    <property type="match status" value="1"/>
</dbReference>
<evidence type="ECO:0000256" key="8">
    <source>
        <dbReference type="ARBA" id="ARBA00022840"/>
    </source>
</evidence>
<keyword evidence="5 14" id="KW-0436">Ligase</keyword>
<keyword evidence="19" id="KW-1185">Reference proteome</keyword>
<keyword evidence="11 14" id="KW-0131">Cell cycle</keyword>
<keyword evidence="12 14" id="KW-0961">Cell wall biogenesis/degradation</keyword>
<dbReference type="InterPro" id="IPR050061">
    <property type="entry name" value="MurCDEF_pg_biosynth"/>
</dbReference>
<dbReference type="UniPathway" id="UPA00219"/>
<dbReference type="Pfam" id="PF08245">
    <property type="entry name" value="Mur_ligase_M"/>
    <property type="match status" value="1"/>
</dbReference>
<dbReference type="Gene3D" id="3.40.50.720">
    <property type="entry name" value="NAD(P)-binding Rossmann-like Domain"/>
    <property type="match status" value="1"/>
</dbReference>
<dbReference type="RefSeq" id="WP_147783365.1">
    <property type="nucleotide sequence ID" value="NZ_VRMG01000006.1"/>
</dbReference>
<dbReference type="NCBIfam" id="TIGR01082">
    <property type="entry name" value="murC"/>
    <property type="match status" value="1"/>
</dbReference>
<evidence type="ECO:0000256" key="9">
    <source>
        <dbReference type="ARBA" id="ARBA00022960"/>
    </source>
</evidence>
<evidence type="ECO:0000256" key="7">
    <source>
        <dbReference type="ARBA" id="ARBA00022741"/>
    </source>
</evidence>
<feature type="binding site" evidence="14">
    <location>
        <begin position="121"/>
        <end position="127"/>
    </location>
    <ligand>
        <name>ATP</name>
        <dbReference type="ChEBI" id="CHEBI:30616"/>
    </ligand>
</feature>
<dbReference type="SUPFAM" id="SSF53623">
    <property type="entry name" value="MurD-like peptide ligases, catalytic domain"/>
    <property type="match status" value="1"/>
</dbReference>
<keyword evidence="9 14" id="KW-0133">Cell shape</keyword>
<dbReference type="GO" id="GO:0005737">
    <property type="term" value="C:cytoplasm"/>
    <property type="evidence" value="ECO:0007669"/>
    <property type="project" value="UniProtKB-SubCell"/>
</dbReference>
<reference evidence="18 19" key="1">
    <citation type="submission" date="2019-08" db="EMBL/GenBank/DDBJ databases">
        <title>Bacterial whole genome sequence for Glaciihabitans sp. CHu50b-6-2.</title>
        <authorList>
            <person name="Jin L."/>
        </authorList>
    </citation>
    <scope>NUCLEOTIDE SEQUENCE [LARGE SCALE GENOMIC DNA]</scope>
    <source>
        <strain evidence="18 19">CHu50b-6-2</strain>
    </source>
</reference>
<dbReference type="GO" id="GO:0051301">
    <property type="term" value="P:cell division"/>
    <property type="evidence" value="ECO:0007669"/>
    <property type="project" value="UniProtKB-KW"/>
</dbReference>
<evidence type="ECO:0000256" key="13">
    <source>
        <dbReference type="ARBA" id="ARBA00047833"/>
    </source>
</evidence>
<comment type="function">
    <text evidence="14">Cell wall formation.</text>
</comment>
<dbReference type="EMBL" id="VRMG01000006">
    <property type="protein sequence ID" value="TXN30683.1"/>
    <property type="molecule type" value="Genomic_DNA"/>
</dbReference>
<evidence type="ECO:0000256" key="14">
    <source>
        <dbReference type="HAMAP-Rule" id="MF_00046"/>
    </source>
</evidence>
<dbReference type="PROSITE" id="PS00430">
    <property type="entry name" value="TONB_DEPENDENT_REC_1"/>
    <property type="match status" value="1"/>
</dbReference>
<dbReference type="Pfam" id="PF01225">
    <property type="entry name" value="Mur_ligase"/>
    <property type="match status" value="1"/>
</dbReference>
<evidence type="ECO:0000256" key="2">
    <source>
        <dbReference type="ARBA" id="ARBA00004752"/>
    </source>
</evidence>
<dbReference type="AlphaFoldDB" id="A0A5C8UQA6"/>
<proteinExistence type="inferred from homology"/>
<evidence type="ECO:0000256" key="3">
    <source>
        <dbReference type="ARBA" id="ARBA00012211"/>
    </source>
</evidence>
<dbReference type="EC" id="6.3.2.8" evidence="3 14"/>
<dbReference type="InterPro" id="IPR013221">
    <property type="entry name" value="Mur_ligase_cen"/>
</dbReference>
<keyword evidence="8 14" id="KW-0067">ATP-binding</keyword>
<evidence type="ECO:0000313" key="19">
    <source>
        <dbReference type="Proteomes" id="UP000321379"/>
    </source>
</evidence>
<protein>
    <recommendedName>
        <fullName evidence="3 14">UDP-N-acetylmuramate--L-alanine ligase</fullName>
        <ecNumber evidence="3 14">6.3.2.8</ecNumber>
    </recommendedName>
    <alternativeName>
        <fullName evidence="14">UDP-N-acetylmuramoyl-L-alanine synthetase</fullName>
    </alternativeName>
</protein>
<dbReference type="SUPFAM" id="SSF51984">
    <property type="entry name" value="MurCD N-terminal domain"/>
    <property type="match status" value="1"/>
</dbReference>
<keyword evidence="6 14" id="KW-0132">Cell division</keyword>
<evidence type="ECO:0000259" key="16">
    <source>
        <dbReference type="Pfam" id="PF02875"/>
    </source>
</evidence>
<dbReference type="InterPro" id="IPR036615">
    <property type="entry name" value="Mur_ligase_C_dom_sf"/>
</dbReference>
<dbReference type="InterPro" id="IPR000713">
    <property type="entry name" value="Mur_ligase_N"/>
</dbReference>
<evidence type="ECO:0000256" key="1">
    <source>
        <dbReference type="ARBA" id="ARBA00004496"/>
    </source>
</evidence>
<keyword evidence="10 14" id="KW-0573">Peptidoglycan synthesis</keyword>
<comment type="subcellular location">
    <subcellularLocation>
        <location evidence="1 14">Cytoplasm</location>
    </subcellularLocation>
</comment>
<feature type="domain" description="Mur ligase central" evidence="17">
    <location>
        <begin position="119"/>
        <end position="294"/>
    </location>
</feature>
<comment type="pathway">
    <text evidence="2 14">Cell wall biogenesis; peptidoglycan biosynthesis.</text>
</comment>